<dbReference type="PROSITE" id="PS50821">
    <property type="entry name" value="PAZ"/>
    <property type="match status" value="1"/>
</dbReference>
<dbReference type="InterPro" id="IPR045246">
    <property type="entry name" value="Piwi_ago-like"/>
</dbReference>
<dbReference type="Gene3D" id="3.40.50.2300">
    <property type="match status" value="1"/>
</dbReference>
<dbReference type="GO" id="GO:0003723">
    <property type="term" value="F:RNA binding"/>
    <property type="evidence" value="ECO:0007669"/>
    <property type="project" value="InterPro"/>
</dbReference>
<comment type="caution">
    <text evidence="4">The sequence shown here is derived from an EMBL/GenBank/DDBJ whole genome shotgun (WGS) entry which is preliminary data.</text>
</comment>
<accession>A0A9P5N2L9</accession>
<dbReference type="AlphaFoldDB" id="A0A9P5N2L9"/>
<feature type="region of interest" description="Disordered" evidence="1">
    <location>
        <begin position="1"/>
        <end position="123"/>
    </location>
</feature>
<reference evidence="4" key="2">
    <citation type="journal article" date="2020" name="Nat. Commun.">
        <title>Large-scale genome sequencing of mycorrhizal fungi provides insights into the early evolution of symbiotic traits.</title>
        <authorList>
            <person name="Miyauchi S."/>
            <person name="Kiss E."/>
            <person name="Kuo A."/>
            <person name="Drula E."/>
            <person name="Kohler A."/>
            <person name="Sanchez-Garcia M."/>
            <person name="Morin E."/>
            <person name="Andreopoulos B."/>
            <person name="Barry K.W."/>
            <person name="Bonito G."/>
            <person name="Buee M."/>
            <person name="Carver A."/>
            <person name="Chen C."/>
            <person name="Cichocki N."/>
            <person name="Clum A."/>
            <person name="Culley D."/>
            <person name="Crous P.W."/>
            <person name="Fauchery L."/>
            <person name="Girlanda M."/>
            <person name="Hayes R.D."/>
            <person name="Keri Z."/>
            <person name="LaButti K."/>
            <person name="Lipzen A."/>
            <person name="Lombard V."/>
            <person name="Magnuson J."/>
            <person name="Maillard F."/>
            <person name="Murat C."/>
            <person name="Nolan M."/>
            <person name="Ohm R.A."/>
            <person name="Pangilinan J."/>
            <person name="Pereira M.F."/>
            <person name="Perotto S."/>
            <person name="Peter M."/>
            <person name="Pfister S."/>
            <person name="Riley R."/>
            <person name="Sitrit Y."/>
            <person name="Stielow J.B."/>
            <person name="Szollosi G."/>
            <person name="Zifcakova L."/>
            <person name="Stursova M."/>
            <person name="Spatafora J.W."/>
            <person name="Tedersoo L."/>
            <person name="Vaario L.M."/>
            <person name="Yamada A."/>
            <person name="Yan M."/>
            <person name="Wang P."/>
            <person name="Xu J."/>
            <person name="Bruns T."/>
            <person name="Baldrian P."/>
            <person name="Vilgalys R."/>
            <person name="Dunand C."/>
            <person name="Henrissat B."/>
            <person name="Grigoriev I.V."/>
            <person name="Hibbett D."/>
            <person name="Nagy L.G."/>
            <person name="Martin F.M."/>
        </authorList>
    </citation>
    <scope>NUCLEOTIDE SEQUENCE</scope>
    <source>
        <strain evidence="4">Prilba</strain>
    </source>
</reference>
<dbReference type="CDD" id="cd02846">
    <property type="entry name" value="PAZ_argonaute_like"/>
    <property type="match status" value="1"/>
</dbReference>
<evidence type="ECO:0000259" key="3">
    <source>
        <dbReference type="PROSITE" id="PS50822"/>
    </source>
</evidence>
<feature type="compositionally biased region" description="Gly residues" evidence="1">
    <location>
        <begin position="54"/>
        <end position="67"/>
    </location>
</feature>
<dbReference type="Gene3D" id="2.170.260.10">
    <property type="entry name" value="paz domain"/>
    <property type="match status" value="1"/>
</dbReference>
<dbReference type="InterPro" id="IPR014811">
    <property type="entry name" value="ArgoL1"/>
</dbReference>
<dbReference type="InterPro" id="IPR032473">
    <property type="entry name" value="Argonaute_Mid_dom"/>
</dbReference>
<dbReference type="Gene3D" id="3.30.420.10">
    <property type="entry name" value="Ribonuclease H-like superfamily/Ribonuclease H"/>
    <property type="match status" value="1"/>
</dbReference>
<evidence type="ECO:0000259" key="2">
    <source>
        <dbReference type="PROSITE" id="PS50821"/>
    </source>
</evidence>
<feature type="compositionally biased region" description="Gly residues" evidence="1">
    <location>
        <begin position="93"/>
        <end position="102"/>
    </location>
</feature>
<reference evidence="4" key="1">
    <citation type="submission" date="2019-10" db="EMBL/GenBank/DDBJ databases">
        <authorList>
            <consortium name="DOE Joint Genome Institute"/>
            <person name="Kuo A."/>
            <person name="Miyauchi S."/>
            <person name="Kiss E."/>
            <person name="Drula E."/>
            <person name="Kohler A."/>
            <person name="Sanchez-Garcia M."/>
            <person name="Andreopoulos B."/>
            <person name="Barry K.W."/>
            <person name="Bonito G."/>
            <person name="Buee M."/>
            <person name="Carver A."/>
            <person name="Chen C."/>
            <person name="Cichocki N."/>
            <person name="Clum A."/>
            <person name="Culley D."/>
            <person name="Crous P.W."/>
            <person name="Fauchery L."/>
            <person name="Girlanda M."/>
            <person name="Hayes R."/>
            <person name="Keri Z."/>
            <person name="LaButti K."/>
            <person name="Lipzen A."/>
            <person name="Lombard V."/>
            <person name="Magnuson J."/>
            <person name="Maillard F."/>
            <person name="Morin E."/>
            <person name="Murat C."/>
            <person name="Nolan M."/>
            <person name="Ohm R."/>
            <person name="Pangilinan J."/>
            <person name="Pereira M."/>
            <person name="Perotto S."/>
            <person name="Peter M."/>
            <person name="Riley R."/>
            <person name="Sitrit Y."/>
            <person name="Stielow B."/>
            <person name="Szollosi G."/>
            <person name="Zifcakova L."/>
            <person name="Stursova M."/>
            <person name="Spatafora J.W."/>
            <person name="Tedersoo L."/>
            <person name="Vaario L.-M."/>
            <person name="Yamada A."/>
            <person name="Yan M."/>
            <person name="Wang P."/>
            <person name="Xu J."/>
            <person name="Bruns T."/>
            <person name="Baldrian P."/>
            <person name="Vilgalys R."/>
            <person name="Henrissat B."/>
            <person name="Grigoriev I.V."/>
            <person name="Hibbett D."/>
            <person name="Nagy L.G."/>
            <person name="Martin F.M."/>
        </authorList>
    </citation>
    <scope>NUCLEOTIDE SEQUENCE</scope>
    <source>
        <strain evidence="4">Prilba</strain>
    </source>
</reference>
<dbReference type="InterPro" id="IPR003165">
    <property type="entry name" value="Piwi"/>
</dbReference>
<sequence length="982" mass="106745">MPPRAAPGGPDRGRGRGRGGSGDRGGRGGSGDRGGRGGSGDRGGRGGSGDRGRGGGGDRGGRGGGGDRGGRGGFDRGGGRGGFDRGGDRGGRGGRGGGGPGRGGPPPGGGTPFRGGGPPAVPRTLIPAAHVKPITVKRPGHGTAGRVVEIYTNHFAAQLEQGTIYHYDVILPDKPLPAKRNFEIIDRLQTQVEPELFARPGAYDGRKNLFMADELDFDSGTREFVVPMGPPPSPGEVARGGRGPIEYRVRLTHVASINPEVLQEFLRGRQSNDNTVLTAITALNVVVRMGPNLKYPFNVRSFFPNNETRDIGGGIHLWRGYFQSVRPAIGRILINVDISTGAMYMPGPLIGLALAVLGKAGNANALAPRQGLPDRERVRLQRFISGIRITTSHGQQRPRPRVVRRLSKDGARDLTFDLNGQQTTVAEYFRTILNGPLRFPDVICVELSTGALIPLELCQVPEGQIMRKQVPPDKTNSVLEFATKRPNQRLGSICDGLRVLDYGDSEYIHHFGMTVEDQPLKTQARVINPPTLRYHQSSKQPSAKPRDGAWNLIDKRMFTPSQVPNWMLIIYERQQRFNEQAANQLATDLVIGCEAVGITINARPGLIKWESGQGIIGQQLLAAGSECQRRSGSVPTLIVVVLPEGGNDIYSAVKHFGDVRTGVVTQCMKSSKCFRARPQYFANITLKLNVKLGGVNAVPEPRDVSFLTDSANPTIVMGADAMHPAPGSTDRPSFTALVGSIDNSAVRYVSTMGVQTTRKEIIEAMESMCIYVLKQFKDATGKYPKRILFFRDGVSEGQFTTVLEEELPLIRKACEKLKIKPTITLVVVGKRHHVRLFPCRDNEGDRSGNCVAGTVVDSDVVNPVEFDYYLLSHGGILGTSRPAHYNVLLDENKFTADGLQSLSYALCHVYARATRSVSIPAPVYYADIVCSRAKHHYDPQQGLDLSMSETLTNTTEAVTTLERFRQGFRPAHERMRRLMYFC</sequence>
<gene>
    <name evidence="4" type="ORF">DFH94DRAFT_623315</name>
</gene>
<dbReference type="InterPro" id="IPR003100">
    <property type="entry name" value="PAZ_dom"/>
</dbReference>
<feature type="domain" description="Piwi" evidence="3">
    <location>
        <begin position="637"/>
        <end position="938"/>
    </location>
</feature>
<dbReference type="CDD" id="cd04657">
    <property type="entry name" value="Piwi_ago-like"/>
    <property type="match status" value="1"/>
</dbReference>
<dbReference type="Pfam" id="PF16488">
    <property type="entry name" value="ArgoL2"/>
    <property type="match status" value="1"/>
</dbReference>
<dbReference type="EMBL" id="WHVB01000003">
    <property type="protein sequence ID" value="KAF8484746.1"/>
    <property type="molecule type" value="Genomic_DNA"/>
</dbReference>
<feature type="compositionally biased region" description="Basic and acidic residues" evidence="1">
    <location>
        <begin position="68"/>
        <end position="91"/>
    </location>
</feature>
<dbReference type="Pfam" id="PF08699">
    <property type="entry name" value="ArgoL1"/>
    <property type="match status" value="1"/>
</dbReference>
<protein>
    <submittedName>
        <fullName evidence="4">Argonaute-like protein</fullName>
    </submittedName>
</protein>
<dbReference type="SMART" id="SM00950">
    <property type="entry name" value="Piwi"/>
    <property type="match status" value="1"/>
</dbReference>
<dbReference type="InterPro" id="IPR032474">
    <property type="entry name" value="Argonaute_N"/>
</dbReference>
<evidence type="ECO:0000313" key="4">
    <source>
        <dbReference type="EMBL" id="KAF8484746.1"/>
    </source>
</evidence>
<dbReference type="SMART" id="SM01163">
    <property type="entry name" value="DUF1785"/>
    <property type="match status" value="1"/>
</dbReference>
<evidence type="ECO:0000256" key="1">
    <source>
        <dbReference type="SAM" id="MobiDB-lite"/>
    </source>
</evidence>
<dbReference type="Pfam" id="PF16486">
    <property type="entry name" value="ArgoN"/>
    <property type="match status" value="1"/>
</dbReference>
<dbReference type="Pfam" id="PF16487">
    <property type="entry name" value="ArgoMid"/>
    <property type="match status" value="1"/>
</dbReference>
<dbReference type="PANTHER" id="PTHR22891">
    <property type="entry name" value="EUKARYOTIC TRANSLATION INITIATION FACTOR 2C"/>
    <property type="match status" value="1"/>
</dbReference>
<feature type="domain" description="PAZ" evidence="2">
    <location>
        <begin position="348"/>
        <end position="462"/>
    </location>
</feature>
<dbReference type="OrthoDB" id="10252740at2759"/>
<dbReference type="InterPro" id="IPR036397">
    <property type="entry name" value="RNaseH_sf"/>
</dbReference>
<organism evidence="4 5">
    <name type="scientific">Russula ochroleuca</name>
    <dbReference type="NCBI Taxonomy" id="152965"/>
    <lineage>
        <taxon>Eukaryota</taxon>
        <taxon>Fungi</taxon>
        <taxon>Dikarya</taxon>
        <taxon>Basidiomycota</taxon>
        <taxon>Agaricomycotina</taxon>
        <taxon>Agaricomycetes</taxon>
        <taxon>Russulales</taxon>
        <taxon>Russulaceae</taxon>
        <taxon>Russula</taxon>
    </lineage>
</organism>
<dbReference type="SUPFAM" id="SSF101690">
    <property type="entry name" value="PAZ domain"/>
    <property type="match status" value="1"/>
</dbReference>
<dbReference type="Pfam" id="PF02170">
    <property type="entry name" value="PAZ"/>
    <property type="match status" value="1"/>
</dbReference>
<dbReference type="InterPro" id="IPR032472">
    <property type="entry name" value="ArgoL2"/>
</dbReference>
<dbReference type="InterPro" id="IPR036085">
    <property type="entry name" value="PAZ_dom_sf"/>
</dbReference>
<dbReference type="SUPFAM" id="SSF53098">
    <property type="entry name" value="Ribonuclease H-like"/>
    <property type="match status" value="1"/>
</dbReference>
<feature type="compositionally biased region" description="Gly residues" evidence="1">
    <location>
        <begin position="18"/>
        <end position="41"/>
    </location>
</feature>
<name>A0A9P5N2L9_9AGAM</name>
<dbReference type="Pfam" id="PF02171">
    <property type="entry name" value="Piwi"/>
    <property type="match status" value="1"/>
</dbReference>
<evidence type="ECO:0000313" key="5">
    <source>
        <dbReference type="Proteomes" id="UP000759537"/>
    </source>
</evidence>
<proteinExistence type="predicted"/>
<feature type="compositionally biased region" description="Basic and acidic residues" evidence="1">
    <location>
        <begin position="42"/>
        <end position="53"/>
    </location>
</feature>
<dbReference type="Proteomes" id="UP000759537">
    <property type="component" value="Unassembled WGS sequence"/>
</dbReference>
<keyword evidence="5" id="KW-1185">Reference proteome</keyword>
<dbReference type="PROSITE" id="PS50822">
    <property type="entry name" value="PIWI"/>
    <property type="match status" value="1"/>
</dbReference>
<dbReference type="InterPro" id="IPR012337">
    <property type="entry name" value="RNaseH-like_sf"/>
</dbReference>